<evidence type="ECO:0000256" key="1">
    <source>
        <dbReference type="SAM" id="MobiDB-lite"/>
    </source>
</evidence>
<name>A0A8C9GQ32_9PRIM</name>
<accession>A0A8C9GQ32</accession>
<feature type="compositionally biased region" description="Basic residues" evidence="1">
    <location>
        <begin position="1"/>
        <end position="12"/>
    </location>
</feature>
<dbReference type="Ensembl" id="ENSPTET00000013230.1">
    <property type="protein sequence ID" value="ENSPTEP00000008686.1"/>
    <property type="gene ID" value="ENSPTEG00000009853.1"/>
</dbReference>
<evidence type="ECO:0000313" key="2">
    <source>
        <dbReference type="Ensembl" id="ENSPTEP00000008686.1"/>
    </source>
</evidence>
<reference evidence="2" key="2">
    <citation type="submission" date="2025-09" db="UniProtKB">
        <authorList>
            <consortium name="Ensembl"/>
        </authorList>
    </citation>
    <scope>IDENTIFICATION</scope>
</reference>
<feature type="compositionally biased region" description="Pro residues" evidence="1">
    <location>
        <begin position="66"/>
        <end position="87"/>
    </location>
</feature>
<gene>
    <name evidence="2" type="primary">RTF2</name>
</gene>
<evidence type="ECO:0000313" key="3">
    <source>
        <dbReference type="Proteomes" id="UP000694416"/>
    </source>
</evidence>
<feature type="region of interest" description="Disordered" evidence="1">
    <location>
        <begin position="1"/>
        <end position="34"/>
    </location>
</feature>
<organism evidence="2 3">
    <name type="scientific">Piliocolobus tephrosceles</name>
    <name type="common">Ugandan red Colobus</name>
    <dbReference type="NCBI Taxonomy" id="591936"/>
    <lineage>
        <taxon>Eukaryota</taxon>
        <taxon>Metazoa</taxon>
        <taxon>Chordata</taxon>
        <taxon>Craniata</taxon>
        <taxon>Vertebrata</taxon>
        <taxon>Euteleostomi</taxon>
        <taxon>Mammalia</taxon>
        <taxon>Eutheria</taxon>
        <taxon>Euarchontoglires</taxon>
        <taxon>Primates</taxon>
        <taxon>Haplorrhini</taxon>
        <taxon>Catarrhini</taxon>
        <taxon>Cercopithecidae</taxon>
        <taxon>Colobinae</taxon>
        <taxon>Piliocolobus</taxon>
    </lineage>
</organism>
<feature type="region of interest" description="Disordered" evidence="1">
    <location>
        <begin position="53"/>
        <end position="109"/>
    </location>
</feature>
<proteinExistence type="predicted"/>
<protein>
    <submittedName>
        <fullName evidence="2">Replication termination factor 2</fullName>
    </submittedName>
</protein>
<dbReference type="AlphaFoldDB" id="A0A8C9GQ32"/>
<dbReference type="Proteomes" id="UP000694416">
    <property type="component" value="Unplaced"/>
</dbReference>
<sequence length="163" mass="17595">MSVKKPQGHQKLRQGNLKKPALILERRKTTWLPKAQQQMRALLEKLGSLCVEPQRGPSLTVKNPRPTSPSLPLTAPPSAPRRSPPTGSPTHPTASEAHNATAPAPEGAFGPFHGQEALWAALFMVAVTRDSRVLTGAELAHINYNSNDFATSNKLSRPSETGL</sequence>
<keyword evidence="3" id="KW-1185">Reference proteome</keyword>
<reference evidence="2" key="1">
    <citation type="submission" date="2025-08" db="UniProtKB">
        <authorList>
            <consortium name="Ensembl"/>
        </authorList>
    </citation>
    <scope>IDENTIFICATION</scope>
</reference>